<gene>
    <name evidence="2" type="ORF">SAMN04487950_1369</name>
</gene>
<evidence type="ECO:0000259" key="1">
    <source>
        <dbReference type="Pfam" id="PF17648"/>
    </source>
</evidence>
<name>A0A1I4CUF4_9EURY</name>
<dbReference type="InterPro" id="IPR040841">
    <property type="entry name" value="Luciferase_dom"/>
</dbReference>
<organism evidence="2 3">
    <name type="scientific">Halogranum rubrum</name>
    <dbReference type="NCBI Taxonomy" id="553466"/>
    <lineage>
        <taxon>Archaea</taxon>
        <taxon>Methanobacteriati</taxon>
        <taxon>Methanobacteriota</taxon>
        <taxon>Stenosarchaea group</taxon>
        <taxon>Halobacteria</taxon>
        <taxon>Halobacteriales</taxon>
        <taxon>Haloferacaceae</taxon>
    </lineage>
</organism>
<dbReference type="RefSeq" id="WP_089867397.1">
    <property type="nucleotide sequence ID" value="NZ_FOTC01000001.1"/>
</dbReference>
<reference evidence="3" key="1">
    <citation type="submission" date="2016-10" db="EMBL/GenBank/DDBJ databases">
        <authorList>
            <person name="Varghese N."/>
            <person name="Submissions S."/>
        </authorList>
    </citation>
    <scope>NUCLEOTIDE SEQUENCE [LARGE SCALE GENOMIC DNA]</scope>
    <source>
        <strain evidence="3">CGMCC 1.7738</strain>
    </source>
</reference>
<dbReference type="Proteomes" id="UP000199607">
    <property type="component" value="Unassembled WGS sequence"/>
</dbReference>
<dbReference type="EMBL" id="FOTC01000001">
    <property type="protein sequence ID" value="SFK83969.1"/>
    <property type="molecule type" value="Genomic_DNA"/>
</dbReference>
<keyword evidence="3" id="KW-1185">Reference proteome</keyword>
<feature type="domain" description="Luciferase" evidence="1">
    <location>
        <begin position="32"/>
        <end position="92"/>
    </location>
</feature>
<sequence length="146" mass="16128">MPTNIETTVRSWPGTSTHDHRFGGREFRLADREFGHSHGDRQVDIPFPKRLRDFAVAENLTSKHHLYPDSGWVTKYLESDADVDGALTLLRLNYLYQVAALQRRETVDAELAGVDVEAELEALALPPGVASLFPPAATDSPTTAEG</sequence>
<evidence type="ECO:0000313" key="2">
    <source>
        <dbReference type="EMBL" id="SFK83969.1"/>
    </source>
</evidence>
<accession>A0A1I4CUF4</accession>
<protein>
    <recommendedName>
        <fullName evidence="1">Luciferase domain-containing protein</fullName>
    </recommendedName>
</protein>
<evidence type="ECO:0000313" key="3">
    <source>
        <dbReference type="Proteomes" id="UP000199607"/>
    </source>
</evidence>
<proteinExistence type="predicted"/>
<dbReference type="AlphaFoldDB" id="A0A1I4CUF4"/>
<dbReference type="Pfam" id="PF17648">
    <property type="entry name" value="Luciferase"/>
    <property type="match status" value="1"/>
</dbReference>